<comment type="caution">
    <text evidence="1">The sequence shown here is derived from an EMBL/GenBank/DDBJ whole genome shotgun (WGS) entry which is preliminary data.</text>
</comment>
<protein>
    <submittedName>
        <fullName evidence="1">Uncharacterized protein</fullName>
    </submittedName>
</protein>
<proteinExistence type="predicted"/>
<reference evidence="1" key="1">
    <citation type="journal article" date="2014" name="Int. J. Syst. Evol. Microbiol.">
        <title>Complete genome sequence of Corynebacterium casei LMG S-19264T (=DSM 44701T), isolated from a smear-ripened cheese.</title>
        <authorList>
            <consortium name="US DOE Joint Genome Institute (JGI-PGF)"/>
            <person name="Walter F."/>
            <person name="Albersmeier A."/>
            <person name="Kalinowski J."/>
            <person name="Ruckert C."/>
        </authorList>
    </citation>
    <scope>NUCLEOTIDE SEQUENCE</scope>
    <source>
        <strain evidence="1">CGMCC 1.15448</strain>
    </source>
</reference>
<reference evidence="1" key="2">
    <citation type="submission" date="2020-09" db="EMBL/GenBank/DDBJ databases">
        <authorList>
            <person name="Sun Q."/>
            <person name="Zhou Y."/>
        </authorList>
    </citation>
    <scope>NUCLEOTIDE SEQUENCE</scope>
    <source>
        <strain evidence="1">CGMCC 1.15448</strain>
    </source>
</reference>
<sequence>MINKVTGIELLKSNFEQVEEKFIDFFKKGPARWPSEQHDYLRNHYQSLAQFLPESISWDHLKVNGLPDDVLRETHAAFDAFKRNEEYKPI</sequence>
<accession>A0A8J2U8M5</accession>
<gene>
    <name evidence="1" type="ORF">GCM10011511_07010</name>
</gene>
<name>A0A8J2U8M5_9BACT</name>
<evidence type="ECO:0000313" key="1">
    <source>
        <dbReference type="EMBL" id="GGA86546.1"/>
    </source>
</evidence>
<evidence type="ECO:0000313" key="2">
    <source>
        <dbReference type="Proteomes" id="UP000607559"/>
    </source>
</evidence>
<dbReference type="EMBL" id="BMJC01000001">
    <property type="protein sequence ID" value="GGA86546.1"/>
    <property type="molecule type" value="Genomic_DNA"/>
</dbReference>
<dbReference type="Proteomes" id="UP000607559">
    <property type="component" value="Unassembled WGS sequence"/>
</dbReference>
<dbReference type="RefSeq" id="WP_188928599.1">
    <property type="nucleotide sequence ID" value="NZ_BMJC01000001.1"/>
</dbReference>
<keyword evidence="2" id="KW-1185">Reference proteome</keyword>
<organism evidence="1 2">
    <name type="scientific">Puia dinghuensis</name>
    <dbReference type="NCBI Taxonomy" id="1792502"/>
    <lineage>
        <taxon>Bacteria</taxon>
        <taxon>Pseudomonadati</taxon>
        <taxon>Bacteroidota</taxon>
        <taxon>Chitinophagia</taxon>
        <taxon>Chitinophagales</taxon>
        <taxon>Chitinophagaceae</taxon>
        <taxon>Puia</taxon>
    </lineage>
</organism>
<dbReference type="AlphaFoldDB" id="A0A8J2U8M5"/>